<proteinExistence type="inferred from homology"/>
<evidence type="ECO:0008006" key="6">
    <source>
        <dbReference type="Google" id="ProtNLM"/>
    </source>
</evidence>
<dbReference type="AlphaFoldDB" id="A0A7K1SE18"/>
<organism evidence="4 5">
    <name type="scientific">Spirosoma arboris</name>
    <dbReference type="NCBI Taxonomy" id="2682092"/>
    <lineage>
        <taxon>Bacteria</taxon>
        <taxon>Pseudomonadati</taxon>
        <taxon>Bacteroidota</taxon>
        <taxon>Cytophagia</taxon>
        <taxon>Cytophagales</taxon>
        <taxon>Cytophagaceae</taxon>
        <taxon>Spirosoma</taxon>
    </lineage>
</organism>
<sequence length="295" mass="33071">MATPTTSRRTFLMASLGFTATKLIKPFSHQVLTAGQVIDRIKASVGIPWREQTVDNLIAGTPEIPVKGIASTMMATLDVLHRAADKGLNMVITHEPTYYSHQDRTEPIQQDALYQLKRSFIQQHGMAVFHFHDHWHGHRPDGIATGMIRELGWEKNIDSQNPRLFTFQETPLAQFAQGIASKLTIRTMRVIGDPQLPVRRVMASWGNVSLMPGVPYLAQADVLIVGETHEWELVEYVQDAIASGQKKALIILGHLLSEQAGMKYCAEWLKGFIPEVPIEFIASGEPYWRPDLPAK</sequence>
<comment type="caution">
    <text evidence="4">The sequence shown here is derived from an EMBL/GenBank/DDBJ whole genome shotgun (WGS) entry which is preliminary data.</text>
</comment>
<evidence type="ECO:0000256" key="3">
    <source>
        <dbReference type="PIRSR" id="PIRSR602678-1"/>
    </source>
</evidence>
<feature type="binding site" evidence="3">
    <location>
        <position position="258"/>
    </location>
    <ligand>
        <name>a divalent metal cation</name>
        <dbReference type="ChEBI" id="CHEBI:60240"/>
        <label>1</label>
    </ligand>
</feature>
<reference evidence="4 5" key="1">
    <citation type="submission" date="2019-12" db="EMBL/GenBank/DDBJ databases">
        <title>Spirosoma sp. HMF4905 genome sequencing and assembly.</title>
        <authorList>
            <person name="Kang H."/>
            <person name="Cha I."/>
            <person name="Kim H."/>
            <person name="Joh K."/>
        </authorList>
    </citation>
    <scope>NUCLEOTIDE SEQUENCE [LARGE SCALE GENOMIC DNA]</scope>
    <source>
        <strain evidence="4 5">HMF4905</strain>
    </source>
</reference>
<protein>
    <recommendedName>
        <fullName evidence="6">NGG1p interacting factor NIF3</fullName>
    </recommendedName>
</protein>
<dbReference type="PANTHER" id="PTHR13799">
    <property type="entry name" value="NGG1 INTERACTING FACTOR 3"/>
    <property type="match status" value="1"/>
</dbReference>
<dbReference type="EMBL" id="WPIN01000006">
    <property type="protein sequence ID" value="MVM32031.1"/>
    <property type="molecule type" value="Genomic_DNA"/>
</dbReference>
<dbReference type="RefSeq" id="WP_157586694.1">
    <property type="nucleotide sequence ID" value="NZ_WPIN01000006.1"/>
</dbReference>
<accession>A0A7K1SE18</accession>
<dbReference type="PANTHER" id="PTHR13799:SF14">
    <property type="entry name" value="GTP CYCLOHYDROLASE 1 TYPE 2 HOMOLOG"/>
    <property type="match status" value="1"/>
</dbReference>
<keyword evidence="2 3" id="KW-0479">Metal-binding</keyword>
<dbReference type="InterPro" id="IPR002678">
    <property type="entry name" value="DUF34/NIF3"/>
</dbReference>
<name>A0A7K1SE18_9BACT</name>
<dbReference type="Proteomes" id="UP000436006">
    <property type="component" value="Unassembled WGS sequence"/>
</dbReference>
<dbReference type="GO" id="GO:0005737">
    <property type="term" value="C:cytoplasm"/>
    <property type="evidence" value="ECO:0007669"/>
    <property type="project" value="TreeGrafter"/>
</dbReference>
<evidence type="ECO:0000256" key="2">
    <source>
        <dbReference type="ARBA" id="ARBA00022723"/>
    </source>
</evidence>
<gene>
    <name evidence="4" type="ORF">GO755_18420</name>
</gene>
<dbReference type="InterPro" id="IPR036069">
    <property type="entry name" value="DUF34/NIF3_sf"/>
</dbReference>
<evidence type="ECO:0000313" key="5">
    <source>
        <dbReference type="Proteomes" id="UP000436006"/>
    </source>
</evidence>
<keyword evidence="5" id="KW-1185">Reference proteome</keyword>
<evidence type="ECO:0000256" key="1">
    <source>
        <dbReference type="ARBA" id="ARBA00006964"/>
    </source>
</evidence>
<dbReference type="GO" id="GO:0046872">
    <property type="term" value="F:metal ion binding"/>
    <property type="evidence" value="ECO:0007669"/>
    <property type="project" value="UniProtKB-KW"/>
</dbReference>
<dbReference type="SUPFAM" id="SSF102705">
    <property type="entry name" value="NIF3 (NGG1p interacting factor 3)-like"/>
    <property type="match status" value="1"/>
</dbReference>
<feature type="binding site" evidence="3">
    <location>
        <position position="94"/>
    </location>
    <ligand>
        <name>a divalent metal cation</name>
        <dbReference type="ChEBI" id="CHEBI:60240"/>
        <label>1</label>
    </ligand>
</feature>
<dbReference type="Gene3D" id="3.40.1390.30">
    <property type="entry name" value="NIF3 (NGG1p interacting factor 3)-like"/>
    <property type="match status" value="2"/>
</dbReference>
<dbReference type="Pfam" id="PF01784">
    <property type="entry name" value="DUF34_NIF3"/>
    <property type="match status" value="1"/>
</dbReference>
<feature type="binding site" evidence="3">
    <location>
        <position position="254"/>
    </location>
    <ligand>
        <name>a divalent metal cation</name>
        <dbReference type="ChEBI" id="CHEBI:60240"/>
        <label>1</label>
    </ligand>
</feature>
<comment type="similarity">
    <text evidence="1">Belongs to the GTP cyclohydrolase I type 2/NIF3 family.</text>
</comment>
<evidence type="ECO:0000313" key="4">
    <source>
        <dbReference type="EMBL" id="MVM32031.1"/>
    </source>
</evidence>